<dbReference type="GO" id="GO:0031398">
    <property type="term" value="P:positive regulation of protein ubiquitination"/>
    <property type="evidence" value="ECO:0007669"/>
    <property type="project" value="TreeGrafter"/>
</dbReference>
<dbReference type="PANTHER" id="PTHR20933">
    <property type="entry name" value="F-BOX ONLY PROTEIN 33"/>
    <property type="match status" value="1"/>
</dbReference>
<dbReference type="InterPro" id="IPR036047">
    <property type="entry name" value="F-box-like_dom_sf"/>
</dbReference>
<gene>
    <name evidence="2" type="ORF">RR46_01654</name>
</gene>
<organism evidence="2 3">
    <name type="scientific">Papilio xuthus</name>
    <name type="common">Asian swallowtail butterfly</name>
    <dbReference type="NCBI Taxonomy" id="66420"/>
    <lineage>
        <taxon>Eukaryota</taxon>
        <taxon>Metazoa</taxon>
        <taxon>Ecdysozoa</taxon>
        <taxon>Arthropoda</taxon>
        <taxon>Hexapoda</taxon>
        <taxon>Insecta</taxon>
        <taxon>Pterygota</taxon>
        <taxon>Neoptera</taxon>
        <taxon>Endopterygota</taxon>
        <taxon>Lepidoptera</taxon>
        <taxon>Glossata</taxon>
        <taxon>Ditrysia</taxon>
        <taxon>Papilionoidea</taxon>
        <taxon>Papilionidae</taxon>
        <taxon>Papilioninae</taxon>
        <taxon>Papilio</taxon>
    </lineage>
</organism>
<dbReference type="InterPro" id="IPR032675">
    <property type="entry name" value="LRR_dom_sf"/>
</dbReference>
<evidence type="ECO:0000313" key="2">
    <source>
        <dbReference type="EMBL" id="KPJ03583.1"/>
    </source>
</evidence>
<evidence type="ECO:0000313" key="3">
    <source>
        <dbReference type="Proteomes" id="UP000053268"/>
    </source>
</evidence>
<accession>A0A0N1I3F7</accession>
<dbReference type="PANTHER" id="PTHR20933:SF3">
    <property type="entry name" value="F-BOX ONLY PROTEIN 33"/>
    <property type="match status" value="1"/>
</dbReference>
<protein>
    <recommendedName>
        <fullName evidence="1">F-box domain-containing protein</fullName>
    </recommendedName>
</protein>
<evidence type="ECO:0000259" key="1">
    <source>
        <dbReference type="Pfam" id="PF00646"/>
    </source>
</evidence>
<proteinExistence type="predicted"/>
<dbReference type="EMBL" id="KQ459166">
    <property type="protein sequence ID" value="KPJ03583.1"/>
    <property type="molecule type" value="Genomic_DNA"/>
</dbReference>
<reference evidence="2 3" key="1">
    <citation type="journal article" date="2015" name="Nat. Commun.">
        <title>Outbred genome sequencing and CRISPR/Cas9 gene editing in butterflies.</title>
        <authorList>
            <person name="Li X."/>
            <person name="Fan D."/>
            <person name="Zhang W."/>
            <person name="Liu G."/>
            <person name="Zhang L."/>
            <person name="Zhao L."/>
            <person name="Fang X."/>
            <person name="Chen L."/>
            <person name="Dong Y."/>
            <person name="Chen Y."/>
            <person name="Ding Y."/>
            <person name="Zhao R."/>
            <person name="Feng M."/>
            <person name="Zhu Y."/>
            <person name="Feng Y."/>
            <person name="Jiang X."/>
            <person name="Zhu D."/>
            <person name="Xiang H."/>
            <person name="Feng X."/>
            <person name="Li S."/>
            <person name="Wang J."/>
            <person name="Zhang G."/>
            <person name="Kronforst M.R."/>
            <person name="Wang W."/>
        </authorList>
    </citation>
    <scope>NUCLEOTIDE SEQUENCE [LARGE SCALE GENOMIC DNA]</scope>
    <source>
        <strain evidence="2">Ya'a_city_454_Px</strain>
        <tissue evidence="2">Whole body</tissue>
    </source>
</reference>
<sequence>MLMDWGNLPLLPLGCVLRYLRTKDALAASSVCRHWRSALLIVGARMDTLKLRVSNIDRSCFLTRVFRKQVKQIYIYIDSSSEDLQLFMSNVFTQFYEMKMIKEVTFIGPIYLQEESYSPVFMLKRQTLESLPFNNLDSLLLMGCTLSPLESIEEDEHTCLEKECDPLALTFNNVFTPAKDVNLDSATSALSMLQNLTIEYDCLSSEVVACLSHLKHFKYLNINITNKTNLNRKPLDWSDFKDLYPNGLNFCINMICVPESKFNKVMTNVLVEELPLTSIKVMFCKTLHLPMIKQLTTHYKKSLRELVWVDSPFHPIDDREILKSELRDDSYAMFNMNPLVLLCWQCNQLQRLVLHGYWIWHYDLVGCVRLRCLEQLDVSAVEVRETHYLRLRGGAPGHVLTTDTHDNIGREILHHINKYMNVKWRPRSWRKLHRAVRGQATHEDRVDYMLQEAKQTYSIM</sequence>
<dbReference type="Gene3D" id="3.80.10.10">
    <property type="entry name" value="Ribonuclease Inhibitor"/>
    <property type="match status" value="1"/>
</dbReference>
<feature type="domain" description="F-box" evidence="1">
    <location>
        <begin position="5"/>
        <end position="39"/>
    </location>
</feature>
<dbReference type="AlphaFoldDB" id="A0A0N1I3F7"/>
<name>A0A0N1I3F7_PAPXU</name>
<dbReference type="Gene3D" id="1.20.1280.50">
    <property type="match status" value="1"/>
</dbReference>
<keyword evidence="3" id="KW-1185">Reference proteome</keyword>
<dbReference type="SUPFAM" id="SSF81383">
    <property type="entry name" value="F-box domain"/>
    <property type="match status" value="1"/>
</dbReference>
<dbReference type="InterPro" id="IPR001810">
    <property type="entry name" value="F-box_dom"/>
</dbReference>
<dbReference type="Pfam" id="PF00646">
    <property type="entry name" value="F-box"/>
    <property type="match status" value="1"/>
</dbReference>
<dbReference type="STRING" id="66420.A0A0N1I3F7"/>
<dbReference type="Proteomes" id="UP000053268">
    <property type="component" value="Unassembled WGS sequence"/>
</dbReference>